<accession>A0A8H4EM61</accession>
<feature type="domain" description="Calcineurin-like phosphoesterase" evidence="5">
    <location>
        <begin position="70"/>
        <end position="307"/>
    </location>
</feature>
<keyword evidence="1 4" id="KW-0732">Signal</keyword>
<dbReference type="AlphaFoldDB" id="A0A8H4EM61"/>
<keyword evidence="2" id="KW-0378">Hydrolase</keyword>
<feature type="compositionally biased region" description="Low complexity" evidence="3">
    <location>
        <begin position="439"/>
        <end position="490"/>
    </location>
</feature>
<evidence type="ECO:0000256" key="4">
    <source>
        <dbReference type="SAM" id="SignalP"/>
    </source>
</evidence>
<dbReference type="GO" id="GO:0016787">
    <property type="term" value="F:hydrolase activity"/>
    <property type="evidence" value="ECO:0007669"/>
    <property type="project" value="UniProtKB-KW"/>
</dbReference>
<feature type="chain" id="PRO_5034323192" evidence="4">
    <location>
        <begin position="23"/>
        <end position="490"/>
    </location>
</feature>
<dbReference type="EMBL" id="WTPW01000389">
    <property type="protein sequence ID" value="KAF0516129.1"/>
    <property type="molecule type" value="Genomic_DNA"/>
</dbReference>
<gene>
    <name evidence="6" type="ORF">F8M41_017146</name>
</gene>
<feature type="signal peptide" evidence="4">
    <location>
        <begin position="1"/>
        <end position="22"/>
    </location>
</feature>
<feature type="compositionally biased region" description="Polar residues" evidence="3">
    <location>
        <begin position="428"/>
        <end position="438"/>
    </location>
</feature>
<dbReference type="Gene3D" id="3.60.21.10">
    <property type="match status" value="1"/>
</dbReference>
<evidence type="ECO:0000256" key="3">
    <source>
        <dbReference type="SAM" id="MobiDB-lite"/>
    </source>
</evidence>
<dbReference type="Proteomes" id="UP000439903">
    <property type="component" value="Unassembled WGS sequence"/>
</dbReference>
<evidence type="ECO:0000313" key="6">
    <source>
        <dbReference type="EMBL" id="KAF0516129.1"/>
    </source>
</evidence>
<evidence type="ECO:0000259" key="5">
    <source>
        <dbReference type="Pfam" id="PF00149"/>
    </source>
</evidence>
<dbReference type="Pfam" id="PF00149">
    <property type="entry name" value="Metallophos"/>
    <property type="match status" value="1"/>
</dbReference>
<feature type="compositionally biased region" description="Polar residues" evidence="3">
    <location>
        <begin position="370"/>
        <end position="385"/>
    </location>
</feature>
<dbReference type="InterPro" id="IPR004843">
    <property type="entry name" value="Calcineurin-like_PHP"/>
</dbReference>
<feature type="compositionally biased region" description="Low complexity" evidence="3">
    <location>
        <begin position="386"/>
        <end position="420"/>
    </location>
</feature>
<dbReference type="SUPFAM" id="SSF56300">
    <property type="entry name" value="Metallo-dependent phosphatases"/>
    <property type="match status" value="1"/>
</dbReference>
<sequence length="490" mass="53260">MKLLKSLLFFITLIQGIILISAGNGGNGKKGGNGKNTTYTKGTDTYNRPSGGSVGDPYPTTFEEKYNGDMKFLVIGDWGQKGPGTGQTPVAKAMTKWSNDNHTTFVLNLGDSFYQTSNTTAPTVTDASDHEGVSSISDTKWKSYWLDMYGDRLKDVTWFSVAGNHDWYNNVTAEVDYFWDVDSRFFLPSLYYVRKVTFGSGVCAAFIHIDTDPYYYNYTSYKKSNNLKQTLTDFNLHTDDQLNARLQWLDDQLKAVQDADWIFVVGHHPLVGNCRLKDTKNYYLMYKFVPILEKYNVSAYFNGHAHELALSLANSTSPVTYFGCGAGGATLGSGCPNPDWTVPLIFGFLSVHIPADGKTLHYDYVQANDTNTPPQVIYSGTVNSRKSGNGNNGKGNNKGNSDNGKGNSDNGKGNSDNGKGNSDKSKGINDNSKGNNVPSNNSKGNSDNSKGNSDNSKGGKGNSDNSKGNSDNSKGNNDGKGNSNGVKGKN</sequence>
<dbReference type="InterPro" id="IPR029052">
    <property type="entry name" value="Metallo-depent_PP-like"/>
</dbReference>
<organism evidence="6 7">
    <name type="scientific">Gigaspora margarita</name>
    <dbReference type="NCBI Taxonomy" id="4874"/>
    <lineage>
        <taxon>Eukaryota</taxon>
        <taxon>Fungi</taxon>
        <taxon>Fungi incertae sedis</taxon>
        <taxon>Mucoromycota</taxon>
        <taxon>Glomeromycotina</taxon>
        <taxon>Glomeromycetes</taxon>
        <taxon>Diversisporales</taxon>
        <taxon>Gigasporaceae</taxon>
        <taxon>Gigaspora</taxon>
    </lineage>
</organism>
<dbReference type="InterPro" id="IPR051558">
    <property type="entry name" value="Metallophosphoesterase_PAP"/>
</dbReference>
<evidence type="ECO:0000313" key="7">
    <source>
        <dbReference type="Proteomes" id="UP000439903"/>
    </source>
</evidence>
<feature type="region of interest" description="Disordered" evidence="3">
    <location>
        <begin position="370"/>
        <end position="490"/>
    </location>
</feature>
<name>A0A8H4EM61_GIGMA</name>
<protein>
    <submittedName>
        <fullName evidence="6">Metallo-dependent phosphatase</fullName>
    </submittedName>
</protein>
<comment type="caution">
    <text evidence="6">The sequence shown here is derived from an EMBL/GenBank/DDBJ whole genome shotgun (WGS) entry which is preliminary data.</text>
</comment>
<proteinExistence type="predicted"/>
<dbReference type="OrthoDB" id="411211at2759"/>
<dbReference type="PANTHER" id="PTHR10161">
    <property type="entry name" value="TARTRATE-RESISTANT ACID PHOSPHATASE TYPE 5"/>
    <property type="match status" value="1"/>
</dbReference>
<reference evidence="6 7" key="1">
    <citation type="journal article" date="2019" name="Environ. Microbiol.">
        <title>At the nexus of three kingdoms: the genome of the mycorrhizal fungus Gigaspora margarita provides insights into plant, endobacterial and fungal interactions.</title>
        <authorList>
            <person name="Venice F."/>
            <person name="Ghignone S."/>
            <person name="Salvioli di Fossalunga A."/>
            <person name="Amselem J."/>
            <person name="Novero M."/>
            <person name="Xianan X."/>
            <person name="Sedzielewska Toro K."/>
            <person name="Morin E."/>
            <person name="Lipzen A."/>
            <person name="Grigoriev I.V."/>
            <person name="Henrissat B."/>
            <person name="Martin F.M."/>
            <person name="Bonfante P."/>
        </authorList>
    </citation>
    <scope>NUCLEOTIDE SEQUENCE [LARGE SCALE GENOMIC DNA]</scope>
    <source>
        <strain evidence="6 7">BEG34</strain>
    </source>
</reference>
<evidence type="ECO:0000256" key="1">
    <source>
        <dbReference type="ARBA" id="ARBA00022729"/>
    </source>
</evidence>
<feature type="region of interest" description="Disordered" evidence="3">
    <location>
        <begin position="29"/>
        <end position="57"/>
    </location>
</feature>
<dbReference type="PANTHER" id="PTHR10161:SF14">
    <property type="entry name" value="TARTRATE-RESISTANT ACID PHOSPHATASE TYPE 5"/>
    <property type="match status" value="1"/>
</dbReference>
<evidence type="ECO:0000256" key="2">
    <source>
        <dbReference type="ARBA" id="ARBA00022801"/>
    </source>
</evidence>
<keyword evidence="7" id="KW-1185">Reference proteome</keyword>